<evidence type="ECO:0000256" key="6">
    <source>
        <dbReference type="ARBA" id="ARBA00023136"/>
    </source>
</evidence>
<evidence type="ECO:0000256" key="3">
    <source>
        <dbReference type="ARBA" id="ARBA00022448"/>
    </source>
</evidence>
<keyword evidence="6" id="KW-0472">Membrane</keyword>
<dbReference type="PANTHER" id="PTHR30026:SF20">
    <property type="entry name" value="OUTER MEMBRANE PROTEIN TOLC"/>
    <property type="match status" value="1"/>
</dbReference>
<keyword evidence="4" id="KW-1134">Transmembrane beta strand</keyword>
<evidence type="ECO:0000256" key="7">
    <source>
        <dbReference type="ARBA" id="ARBA00023237"/>
    </source>
</evidence>
<dbReference type="Gene3D" id="1.20.1600.10">
    <property type="entry name" value="Outer membrane efflux proteins (OEP)"/>
    <property type="match status" value="1"/>
</dbReference>
<keyword evidence="5" id="KW-0812">Transmembrane</keyword>
<keyword evidence="7" id="KW-0998">Cell outer membrane</keyword>
<evidence type="ECO:0008006" key="10">
    <source>
        <dbReference type="Google" id="ProtNLM"/>
    </source>
</evidence>
<keyword evidence="9" id="KW-1185">Reference proteome</keyword>
<evidence type="ECO:0000256" key="2">
    <source>
        <dbReference type="ARBA" id="ARBA00007613"/>
    </source>
</evidence>
<comment type="subcellular location">
    <subcellularLocation>
        <location evidence="1">Cell outer membrane</location>
    </subcellularLocation>
</comment>
<dbReference type="EMBL" id="AP025293">
    <property type="protein sequence ID" value="BDD01143.1"/>
    <property type="molecule type" value="Genomic_DNA"/>
</dbReference>
<evidence type="ECO:0000256" key="4">
    <source>
        <dbReference type="ARBA" id="ARBA00022452"/>
    </source>
</evidence>
<proteinExistence type="inferred from homology"/>
<dbReference type="InterPro" id="IPR003423">
    <property type="entry name" value="OMP_efflux"/>
</dbReference>
<evidence type="ECO:0000256" key="1">
    <source>
        <dbReference type="ARBA" id="ARBA00004442"/>
    </source>
</evidence>
<dbReference type="Pfam" id="PF02321">
    <property type="entry name" value="OEP"/>
    <property type="match status" value="2"/>
</dbReference>
<reference evidence="8 9" key="1">
    <citation type="submission" date="2021-12" db="EMBL/GenBank/DDBJ databases">
        <title>Genome sequencing of bacteria with rrn-lacking chromosome and rrn-plasmid.</title>
        <authorList>
            <person name="Anda M."/>
            <person name="Iwasaki W."/>
        </authorList>
    </citation>
    <scope>NUCLEOTIDE SEQUENCE [LARGE SCALE GENOMIC DNA]</scope>
    <source>
        <strain evidence="8 9">NBRC 101262</strain>
        <plasmid evidence="8 9">pPP1</plasmid>
    </source>
</reference>
<dbReference type="PANTHER" id="PTHR30026">
    <property type="entry name" value="OUTER MEMBRANE PROTEIN TOLC"/>
    <property type="match status" value="1"/>
</dbReference>
<dbReference type="Proteomes" id="UP001354989">
    <property type="component" value="Plasmid pPP1"/>
</dbReference>
<dbReference type="RefSeq" id="WP_338398304.1">
    <property type="nucleotide sequence ID" value="NZ_AP025293.1"/>
</dbReference>
<evidence type="ECO:0000256" key="5">
    <source>
        <dbReference type="ARBA" id="ARBA00022692"/>
    </source>
</evidence>
<keyword evidence="8" id="KW-0614">Plasmid</keyword>
<dbReference type="SUPFAM" id="SSF56954">
    <property type="entry name" value="Outer membrane efflux proteins (OEP)"/>
    <property type="match status" value="1"/>
</dbReference>
<gene>
    <name evidence="8" type="ORF">PEPS_34230</name>
</gene>
<comment type="similarity">
    <text evidence="2">Belongs to the outer membrane factor (OMF) (TC 1.B.17) family.</text>
</comment>
<evidence type="ECO:0000313" key="8">
    <source>
        <dbReference type="EMBL" id="BDD01143.1"/>
    </source>
</evidence>
<accession>A0ABN6LD84</accession>
<evidence type="ECO:0000313" key="9">
    <source>
        <dbReference type="Proteomes" id="UP001354989"/>
    </source>
</evidence>
<keyword evidence="3" id="KW-0813">Transport</keyword>
<protein>
    <recommendedName>
        <fullName evidence="10">TolC family protein</fullName>
    </recommendedName>
</protein>
<organism evidence="8 9">
    <name type="scientific">Persicobacter psychrovividus</name>
    <dbReference type="NCBI Taxonomy" id="387638"/>
    <lineage>
        <taxon>Bacteria</taxon>
        <taxon>Pseudomonadati</taxon>
        <taxon>Bacteroidota</taxon>
        <taxon>Cytophagia</taxon>
        <taxon>Cytophagales</taxon>
        <taxon>Persicobacteraceae</taxon>
        <taxon>Persicobacter</taxon>
    </lineage>
</organism>
<sequence>MNRIFLLALLVIFSQRLMAQPVRLEDCISKAIAHQQFLSQQEGIQQQGVLQEAIIKKEWLPQLALQGSAALQNEQITFPSAPNGMAFPEVPLYNVRALLSVSQPIYDAGMVALKLKMKQQEHQQDSLSLSAKQLQVRQQVTAMYFGLLLNQQQQGILEGHLKSLQARVKQAKAAAEGGAMANAAVMQLQARVLELQQQLLEASSGIEATIEQLSLSTGEAYTSATVFELPEVQADLADVSVLRRPEMQLLSGQKYALGLKRNMERNKLRPQIGAFASAGVGNPGYNIIEAGWSPMASIGLSVNWVFFDWGKSRKTRDVIQLQQAAVDYQQERLKLNLQLQLTSLRNDILKNVAMLESDQQIVALRRQVLSRAEVQVTEGVMTTADYLRVVQESQEAEFKMAIHQIQVQMQKLNFNLVKGL</sequence>
<dbReference type="InterPro" id="IPR051906">
    <property type="entry name" value="TolC-like"/>
</dbReference>
<geneLocation type="plasmid" evidence="8 9">
    <name>pPP1</name>
</geneLocation>
<name>A0ABN6LD84_9BACT</name>